<proteinExistence type="predicted"/>
<comment type="caution">
    <text evidence="1">The sequence shown here is derived from an EMBL/GenBank/DDBJ whole genome shotgun (WGS) entry which is preliminary data.</text>
</comment>
<dbReference type="PANTHER" id="PTHR10231">
    <property type="entry name" value="NUCLEOTIDE-SUGAR TRANSMEMBRANE TRANSPORTER"/>
    <property type="match status" value="1"/>
</dbReference>
<organism evidence="1 2">
    <name type="scientific">Trichinella pseudospiralis</name>
    <name type="common">Parasitic roundworm</name>
    <dbReference type="NCBI Taxonomy" id="6337"/>
    <lineage>
        <taxon>Eukaryota</taxon>
        <taxon>Metazoa</taxon>
        <taxon>Ecdysozoa</taxon>
        <taxon>Nematoda</taxon>
        <taxon>Enoplea</taxon>
        <taxon>Dorylaimia</taxon>
        <taxon>Trichinellida</taxon>
        <taxon>Trichinellidae</taxon>
        <taxon>Trichinella</taxon>
    </lineage>
</organism>
<dbReference type="Pfam" id="PF04142">
    <property type="entry name" value="Nuc_sug_transp"/>
    <property type="match status" value="2"/>
</dbReference>
<protein>
    <submittedName>
        <fullName evidence="1">UDP-galactose translocator 1</fullName>
    </submittedName>
</protein>
<sequence>MKAVVIHNCLNDFVNKDKMHGKLRFRKKLFHFYLIGSMTTIWSAHSLLLRHTQMKSPVSNHYLTSTVVLIAEFVKLVIAVILLLHETKYHISSWILSVRKDFFCAPYEMLKMSIPSICYAVQNNLEFYGLANMNAATYVFLFCLIIYDLEMHDVDFSYINEGPYRLMSNNKYKMSRLKKFSGKTSVMAQFKVVTTAIFMVLLLGRSFSCRRWIAIFLVSIGVSMAYLGTVNGKMEDYKEAIPLVVEENAPKQSLLIGLSVVTINCFLAGFAGVYCEVMLKNSNVSLWIRNMQLYTCGLISAAIACWLTQSNEIKTFGFFHGYNALIFLIAGLQSAGGLYVSMVMKYLDNLMKSFAAAFSIIIVSIFSVLFLEGSVSQLFCIGAFVVCAAIVLYNSVSE</sequence>
<dbReference type="PIRSF" id="PIRSF005799">
    <property type="entry name" value="UDP-gal_transpt"/>
    <property type="match status" value="1"/>
</dbReference>
<evidence type="ECO:0000313" key="1">
    <source>
        <dbReference type="EMBL" id="KRY91972.1"/>
    </source>
</evidence>
<gene>
    <name evidence="1" type="primary">ugtp-1</name>
    <name evidence="1" type="ORF">T4D_140</name>
</gene>
<dbReference type="Proteomes" id="UP000054995">
    <property type="component" value="Unassembled WGS sequence"/>
</dbReference>
<reference evidence="1 2" key="1">
    <citation type="submission" date="2015-01" db="EMBL/GenBank/DDBJ databases">
        <title>Evolution of Trichinella species and genotypes.</title>
        <authorList>
            <person name="Korhonen P.K."/>
            <person name="Edoardo P."/>
            <person name="Giuseppe L.R."/>
            <person name="Gasser R.B."/>
        </authorList>
    </citation>
    <scope>NUCLEOTIDE SEQUENCE [LARGE SCALE GENOMIC DNA]</scope>
    <source>
        <strain evidence="1">ISS470</strain>
    </source>
</reference>
<dbReference type="NCBIfam" id="TIGR00803">
    <property type="entry name" value="nst"/>
    <property type="match status" value="1"/>
</dbReference>
<keyword evidence="2" id="KW-1185">Reference proteome</keyword>
<dbReference type="InterPro" id="IPR007271">
    <property type="entry name" value="Nuc_sug_transpt"/>
</dbReference>
<dbReference type="OrthoDB" id="408493at2759"/>
<accession>A0A0V1G101</accession>
<dbReference type="EMBL" id="JYDT01000010">
    <property type="protein sequence ID" value="KRY91972.1"/>
    <property type="molecule type" value="Genomic_DNA"/>
</dbReference>
<name>A0A0V1G101_TRIPS</name>
<evidence type="ECO:0000313" key="2">
    <source>
        <dbReference type="Proteomes" id="UP000054995"/>
    </source>
</evidence>
<dbReference type="GO" id="GO:0015165">
    <property type="term" value="F:pyrimidine nucleotide-sugar transmembrane transporter activity"/>
    <property type="evidence" value="ECO:0007669"/>
    <property type="project" value="InterPro"/>
</dbReference>
<dbReference type="GO" id="GO:0000139">
    <property type="term" value="C:Golgi membrane"/>
    <property type="evidence" value="ECO:0007669"/>
    <property type="project" value="InterPro"/>
</dbReference>